<dbReference type="EMBL" id="LOPU01000018">
    <property type="protein sequence ID" value="KTG10505.1"/>
    <property type="molecule type" value="Genomic_DNA"/>
</dbReference>
<evidence type="ECO:0000313" key="3">
    <source>
        <dbReference type="Proteomes" id="UP000054387"/>
    </source>
</evidence>
<feature type="transmembrane region" description="Helical" evidence="1">
    <location>
        <begin position="71"/>
        <end position="91"/>
    </location>
</feature>
<dbReference type="STRING" id="1514971.AUR64_10460"/>
<dbReference type="AlphaFoldDB" id="A0A0W1RAE2"/>
<feature type="transmembrane region" description="Helical" evidence="1">
    <location>
        <begin position="37"/>
        <end position="59"/>
    </location>
</feature>
<accession>A0A0W1RAE2</accession>
<dbReference type="Proteomes" id="UP000054387">
    <property type="component" value="Unassembled WGS sequence"/>
</dbReference>
<comment type="caution">
    <text evidence="2">The sequence shown here is derived from an EMBL/GenBank/DDBJ whole genome shotgun (WGS) entry which is preliminary data.</text>
</comment>
<reference evidence="2 3" key="1">
    <citation type="submission" date="2015-12" db="EMBL/GenBank/DDBJ databases">
        <title>Haloprofundus marisrubri gen. nov., sp. nov., an extremely halophilic archaeon isolated from the Discovery deep brine-seawater interface in the Red Sea.</title>
        <authorList>
            <person name="Zhang G."/>
            <person name="Stingl U."/>
            <person name="Rashid M."/>
        </authorList>
    </citation>
    <scope>NUCLEOTIDE SEQUENCE [LARGE SCALE GENOMIC DNA]</scope>
    <source>
        <strain evidence="2 3">SB9</strain>
    </source>
</reference>
<keyword evidence="1" id="KW-1133">Transmembrane helix</keyword>
<evidence type="ECO:0000313" key="2">
    <source>
        <dbReference type="EMBL" id="KTG10505.1"/>
    </source>
</evidence>
<proteinExistence type="predicted"/>
<dbReference type="InterPro" id="IPR055970">
    <property type="entry name" value="DUF7548"/>
</dbReference>
<dbReference type="OrthoDB" id="214866at2157"/>
<keyword evidence="1" id="KW-0812">Transmembrane</keyword>
<sequence length="135" mass="13821">MKDAVATAGTVASLVLLVVVAVPYLVVTNPEAPLSAYYAAGSVGANSVAFLAVIAAVVFLSGPRGNAEPDLVAGIAVVLGLAMVVLSLLWATAIDETLLFSFPPEAAWIEYHRWAVVALSAVVAVVAGVYAREVL</sequence>
<evidence type="ECO:0008006" key="4">
    <source>
        <dbReference type="Google" id="ProtNLM"/>
    </source>
</evidence>
<protein>
    <recommendedName>
        <fullName evidence="4">DUF1648 domain-containing protein</fullName>
    </recommendedName>
</protein>
<gene>
    <name evidence="2" type="ORF">AUR64_10460</name>
</gene>
<dbReference type="Pfam" id="PF24416">
    <property type="entry name" value="DUF7548"/>
    <property type="match status" value="1"/>
</dbReference>
<keyword evidence="1" id="KW-0472">Membrane</keyword>
<evidence type="ECO:0000256" key="1">
    <source>
        <dbReference type="SAM" id="Phobius"/>
    </source>
</evidence>
<organism evidence="2 3">
    <name type="scientific">Haloprofundus marisrubri</name>
    <dbReference type="NCBI Taxonomy" id="1514971"/>
    <lineage>
        <taxon>Archaea</taxon>
        <taxon>Methanobacteriati</taxon>
        <taxon>Methanobacteriota</taxon>
        <taxon>Stenosarchaea group</taxon>
        <taxon>Halobacteria</taxon>
        <taxon>Halobacteriales</taxon>
        <taxon>Haloferacaceae</taxon>
        <taxon>Haloprofundus</taxon>
    </lineage>
</organism>
<feature type="transmembrane region" description="Helical" evidence="1">
    <location>
        <begin position="111"/>
        <end position="131"/>
    </location>
</feature>
<name>A0A0W1RAE2_9EURY</name>
<keyword evidence="3" id="KW-1185">Reference proteome</keyword>